<evidence type="ECO:0000313" key="5">
    <source>
        <dbReference type="Proteomes" id="UP000284779"/>
    </source>
</evidence>
<organism evidence="2 5">
    <name type="scientific">Eubacterium ventriosum</name>
    <dbReference type="NCBI Taxonomy" id="39496"/>
    <lineage>
        <taxon>Bacteria</taxon>
        <taxon>Bacillati</taxon>
        <taxon>Bacillota</taxon>
        <taxon>Clostridia</taxon>
        <taxon>Eubacteriales</taxon>
        <taxon>Eubacteriaceae</taxon>
        <taxon>Eubacterium</taxon>
    </lineage>
</organism>
<dbReference type="Gene3D" id="2.30.29.50">
    <property type="entry name" value="Bacterial Pleckstrin homology domain"/>
    <property type="match status" value="1"/>
</dbReference>
<evidence type="ECO:0000259" key="1">
    <source>
        <dbReference type="Pfam" id="PF08000"/>
    </source>
</evidence>
<dbReference type="InterPro" id="IPR012544">
    <property type="entry name" value="PHb"/>
</dbReference>
<dbReference type="Proteomes" id="UP000284779">
    <property type="component" value="Unassembled WGS sequence"/>
</dbReference>
<evidence type="ECO:0000313" key="3">
    <source>
        <dbReference type="EMBL" id="RHL45279.1"/>
    </source>
</evidence>
<accession>A0A413RCY4</accession>
<dbReference type="Pfam" id="PF08000">
    <property type="entry name" value="bPH_1"/>
    <property type="match status" value="1"/>
</dbReference>
<keyword evidence="5" id="KW-1185">Reference proteome</keyword>
<dbReference type="AlphaFoldDB" id="A0A413RCY4"/>
<sequence>MINFSENAVFNLKPIDEKAVQQDVTKLFVDGEIIIGAYKTIRDQVVFTNKRIITIDVQGITGKRKDFSTLPYSKLQYFSVQTPGFAEFIPDCEMELFFTNGFKARFEFKGNCNIIELGRILSQYVLA</sequence>
<dbReference type="Proteomes" id="UP000283314">
    <property type="component" value="Unassembled WGS sequence"/>
</dbReference>
<dbReference type="CDD" id="cd13225">
    <property type="entry name" value="PH-like_bacteria"/>
    <property type="match status" value="1"/>
</dbReference>
<dbReference type="InterPro" id="IPR037063">
    <property type="entry name" value="PHb_sf"/>
</dbReference>
<dbReference type="GeneID" id="66467181"/>
<dbReference type="EMBL" id="QSFD01000001">
    <property type="protein sequence ID" value="RHA20633.1"/>
    <property type="molecule type" value="Genomic_DNA"/>
</dbReference>
<protein>
    <submittedName>
        <fullName evidence="2">PH domain-containing protein</fullName>
    </submittedName>
</protein>
<feature type="domain" description="Bacterial Pleckstrin homology" evidence="1">
    <location>
        <begin position="4"/>
        <end position="125"/>
    </location>
</feature>
<dbReference type="RefSeq" id="WP_117969200.1">
    <property type="nucleotide sequence ID" value="NZ_CABJDQ010000005.1"/>
</dbReference>
<reference evidence="4 5" key="1">
    <citation type="submission" date="2018-08" db="EMBL/GenBank/DDBJ databases">
        <title>A genome reference for cultivated species of the human gut microbiota.</title>
        <authorList>
            <person name="Zou Y."/>
            <person name="Xue W."/>
            <person name="Luo G."/>
        </authorList>
    </citation>
    <scope>NUCLEOTIDE SEQUENCE [LARGE SCALE GENOMIC DNA]</scope>
    <source>
        <strain evidence="3 4">AF37-4</strain>
        <strain evidence="2 5">AM44-11BH</strain>
    </source>
</reference>
<dbReference type="SUPFAM" id="SSF50729">
    <property type="entry name" value="PH domain-like"/>
    <property type="match status" value="1"/>
</dbReference>
<name>A0A413RCY4_9FIRM</name>
<gene>
    <name evidence="3" type="ORF">DW018_07990</name>
    <name evidence="2" type="ORF">DW944_00245</name>
</gene>
<proteinExistence type="predicted"/>
<dbReference type="EMBL" id="QROT01000005">
    <property type="protein sequence ID" value="RHL45279.1"/>
    <property type="molecule type" value="Genomic_DNA"/>
</dbReference>
<evidence type="ECO:0000313" key="2">
    <source>
        <dbReference type="EMBL" id="RHA20633.1"/>
    </source>
</evidence>
<comment type="caution">
    <text evidence="2">The sequence shown here is derived from an EMBL/GenBank/DDBJ whole genome shotgun (WGS) entry which is preliminary data.</text>
</comment>
<evidence type="ECO:0000313" key="4">
    <source>
        <dbReference type="Proteomes" id="UP000283314"/>
    </source>
</evidence>